<comment type="caution">
    <text evidence="2">The sequence shown here is derived from an EMBL/GenBank/DDBJ whole genome shotgun (WGS) entry which is preliminary data.</text>
</comment>
<sequence>MNKIRAALYAVSAGAILFALFSGIITFFASGELATGISATMVISLAGVGLFLGLILTGTDRRKSSSNCVKEVSKVSTSGSWWLQGVSSGRRGLLRQQDPFAED</sequence>
<organism evidence="2 3">
    <name type="scientific">Kroppenstedtia sanguinis</name>
    <dbReference type="NCBI Taxonomy" id="1380684"/>
    <lineage>
        <taxon>Bacteria</taxon>
        <taxon>Bacillati</taxon>
        <taxon>Bacillota</taxon>
        <taxon>Bacilli</taxon>
        <taxon>Bacillales</taxon>
        <taxon>Thermoactinomycetaceae</taxon>
        <taxon>Kroppenstedtia</taxon>
    </lineage>
</organism>
<evidence type="ECO:0000313" key="3">
    <source>
        <dbReference type="Proteomes" id="UP001597282"/>
    </source>
</evidence>
<dbReference type="Proteomes" id="UP001597282">
    <property type="component" value="Unassembled WGS sequence"/>
</dbReference>
<accession>A0ABW4C979</accession>
<gene>
    <name evidence="2" type="ORF">ACFQ4Y_05115</name>
</gene>
<keyword evidence="1" id="KW-1133">Transmembrane helix</keyword>
<dbReference type="RefSeq" id="WP_380163303.1">
    <property type="nucleotide sequence ID" value="NZ_JBHTNU010000003.1"/>
</dbReference>
<feature type="transmembrane region" description="Helical" evidence="1">
    <location>
        <begin position="35"/>
        <end position="56"/>
    </location>
</feature>
<name>A0ABW4C979_9BACL</name>
<reference evidence="3" key="1">
    <citation type="journal article" date="2019" name="Int. J. Syst. Evol. Microbiol.">
        <title>The Global Catalogue of Microorganisms (GCM) 10K type strain sequencing project: providing services to taxonomists for standard genome sequencing and annotation.</title>
        <authorList>
            <consortium name="The Broad Institute Genomics Platform"/>
            <consortium name="The Broad Institute Genome Sequencing Center for Infectious Disease"/>
            <person name="Wu L."/>
            <person name="Ma J."/>
        </authorList>
    </citation>
    <scope>NUCLEOTIDE SEQUENCE [LARGE SCALE GENOMIC DNA]</scope>
    <source>
        <strain evidence="3">S1</strain>
    </source>
</reference>
<keyword evidence="1" id="KW-0472">Membrane</keyword>
<dbReference type="EMBL" id="JBHTNU010000003">
    <property type="protein sequence ID" value="MFD1426315.1"/>
    <property type="molecule type" value="Genomic_DNA"/>
</dbReference>
<feature type="transmembrane region" description="Helical" evidence="1">
    <location>
        <begin position="7"/>
        <end position="29"/>
    </location>
</feature>
<keyword evidence="3" id="KW-1185">Reference proteome</keyword>
<evidence type="ECO:0000313" key="2">
    <source>
        <dbReference type="EMBL" id="MFD1426315.1"/>
    </source>
</evidence>
<keyword evidence="1" id="KW-0812">Transmembrane</keyword>
<protein>
    <submittedName>
        <fullName evidence="2">Uncharacterized protein</fullName>
    </submittedName>
</protein>
<evidence type="ECO:0000256" key="1">
    <source>
        <dbReference type="SAM" id="Phobius"/>
    </source>
</evidence>
<proteinExistence type="predicted"/>